<dbReference type="SUPFAM" id="SSF46785">
    <property type="entry name" value="Winged helix' DNA-binding domain"/>
    <property type="match status" value="1"/>
</dbReference>
<gene>
    <name evidence="2" type="ORF">RGB73_30125</name>
</gene>
<evidence type="ECO:0000259" key="1">
    <source>
        <dbReference type="Pfam" id="PF13463"/>
    </source>
</evidence>
<sequence>MPFPSDVLLAISKRMTDSSWEILQILKSKESLAILDLMALSQLKQSKFSTELARLDGAALIEQQKDPKDNRRIFVSINENGLAIMSYRS</sequence>
<protein>
    <submittedName>
        <fullName evidence="2">MarR family winged helix-turn-helix transcriptional regulator</fullName>
    </submittedName>
</protein>
<dbReference type="Pfam" id="PF13463">
    <property type="entry name" value="HTH_27"/>
    <property type="match status" value="1"/>
</dbReference>
<dbReference type="EMBL" id="CP134052">
    <property type="protein sequence ID" value="WNC17914.1"/>
    <property type="molecule type" value="Genomic_DNA"/>
</dbReference>
<dbReference type="InterPro" id="IPR036388">
    <property type="entry name" value="WH-like_DNA-bd_sf"/>
</dbReference>
<keyword evidence="3" id="KW-1185">Reference proteome</keyword>
<dbReference type="RefSeq" id="WP_310774712.1">
    <property type="nucleotide sequence ID" value="NZ_CP134052.1"/>
</dbReference>
<proteinExistence type="predicted"/>
<name>A0ABY9TDB4_BREBE</name>
<dbReference type="Proteomes" id="UP001256827">
    <property type="component" value="Plasmid pBbsI"/>
</dbReference>
<evidence type="ECO:0000313" key="2">
    <source>
        <dbReference type="EMBL" id="WNC17914.1"/>
    </source>
</evidence>
<feature type="domain" description="HTH marR-type" evidence="1">
    <location>
        <begin position="15"/>
        <end position="81"/>
    </location>
</feature>
<accession>A0ABY9TDB4</accession>
<geneLocation type="plasmid" evidence="2 3">
    <name>pBbsI</name>
</geneLocation>
<dbReference type="InterPro" id="IPR000835">
    <property type="entry name" value="HTH_MarR-typ"/>
</dbReference>
<dbReference type="Gene3D" id="1.10.10.10">
    <property type="entry name" value="Winged helix-like DNA-binding domain superfamily/Winged helix DNA-binding domain"/>
    <property type="match status" value="1"/>
</dbReference>
<keyword evidence="2" id="KW-0614">Plasmid</keyword>
<dbReference type="InterPro" id="IPR036390">
    <property type="entry name" value="WH_DNA-bd_sf"/>
</dbReference>
<evidence type="ECO:0000313" key="3">
    <source>
        <dbReference type="Proteomes" id="UP001256827"/>
    </source>
</evidence>
<organism evidence="2 3">
    <name type="scientific">Brevibacillus brevis</name>
    <name type="common">Bacillus brevis</name>
    <dbReference type="NCBI Taxonomy" id="1393"/>
    <lineage>
        <taxon>Bacteria</taxon>
        <taxon>Bacillati</taxon>
        <taxon>Bacillota</taxon>
        <taxon>Bacilli</taxon>
        <taxon>Bacillales</taxon>
        <taxon>Paenibacillaceae</taxon>
        <taxon>Brevibacillus</taxon>
    </lineage>
</organism>
<reference evidence="2 3" key="1">
    <citation type="submission" date="2023-09" db="EMBL/GenBank/DDBJ databases">
        <title>Complete Genome and Methylome dissection of Bacillus brevis NEB573 original source of BbsI restriction endonuclease.</title>
        <authorList>
            <person name="Fomenkov A."/>
            <person name="Roberts R.D."/>
        </authorList>
    </citation>
    <scope>NUCLEOTIDE SEQUENCE [LARGE SCALE GENOMIC DNA]</scope>
    <source>
        <strain evidence="2 3">NEB573</strain>
        <plasmid evidence="2 3">pBbsI</plasmid>
    </source>
</reference>